<accession>A0ABQ1LKC1</accession>
<name>A0ABQ1LKC1_9BACT</name>
<dbReference type="Gene3D" id="2.30.110.10">
    <property type="entry name" value="Electron Transport, Fmn-binding Protein, Chain A"/>
    <property type="match status" value="1"/>
</dbReference>
<dbReference type="PANTHER" id="PTHR35802:SF1">
    <property type="entry name" value="PROTEASE SYNTHASE AND SPORULATION PROTEIN PAI 2"/>
    <property type="match status" value="1"/>
</dbReference>
<protein>
    <submittedName>
        <fullName evidence="1">Protease synthase and sporulation protein PAI 2</fullName>
    </submittedName>
</protein>
<keyword evidence="1" id="KW-0378">Hydrolase</keyword>
<comment type="caution">
    <text evidence="1">The sequence shown here is derived from an EMBL/GenBank/DDBJ whole genome shotgun (WGS) entry which is preliminary data.</text>
</comment>
<dbReference type="SUPFAM" id="SSF50475">
    <property type="entry name" value="FMN-binding split barrel"/>
    <property type="match status" value="1"/>
</dbReference>
<dbReference type="InterPro" id="IPR012349">
    <property type="entry name" value="Split_barrel_FMN-bd"/>
</dbReference>
<keyword evidence="2" id="KW-1185">Reference proteome</keyword>
<evidence type="ECO:0000313" key="1">
    <source>
        <dbReference type="EMBL" id="GGC23903.1"/>
    </source>
</evidence>
<sequence>MFQSEKYKKSDRDFTFNFIKTHPFATFVTSEKDLIATHIPILLKEDAEEFTLYGHIANQNEQLKDLKNGVKALLIFKGPDSYVSSSWYQEKNISTWDYTALHINCSLKVQTSDELVESLKRLVYHFEKDRHDPLLYHELPKEMLEDHLKRITGFWLYPERIQGIAKLHQGFKKEDIYNITKELEKEENYQASEISKQLKEIHGTDH</sequence>
<dbReference type="RefSeq" id="WP_188460366.1">
    <property type="nucleotide sequence ID" value="NZ_BAABHU010000002.1"/>
</dbReference>
<dbReference type="EMBL" id="BMEC01000002">
    <property type="protein sequence ID" value="GGC23903.1"/>
    <property type="molecule type" value="Genomic_DNA"/>
</dbReference>
<dbReference type="GO" id="GO:0008233">
    <property type="term" value="F:peptidase activity"/>
    <property type="evidence" value="ECO:0007669"/>
    <property type="project" value="UniProtKB-KW"/>
</dbReference>
<organism evidence="1 2">
    <name type="scientific">Marivirga lumbricoides</name>
    <dbReference type="NCBI Taxonomy" id="1046115"/>
    <lineage>
        <taxon>Bacteria</taxon>
        <taxon>Pseudomonadati</taxon>
        <taxon>Bacteroidota</taxon>
        <taxon>Cytophagia</taxon>
        <taxon>Cytophagales</taxon>
        <taxon>Marivirgaceae</taxon>
        <taxon>Marivirga</taxon>
    </lineage>
</organism>
<evidence type="ECO:0000313" key="2">
    <source>
        <dbReference type="Proteomes" id="UP000636010"/>
    </source>
</evidence>
<dbReference type="InterPro" id="IPR007396">
    <property type="entry name" value="TR_PAI2-type"/>
</dbReference>
<dbReference type="Proteomes" id="UP000636010">
    <property type="component" value="Unassembled WGS sequence"/>
</dbReference>
<dbReference type="GO" id="GO:0006508">
    <property type="term" value="P:proteolysis"/>
    <property type="evidence" value="ECO:0007669"/>
    <property type="project" value="UniProtKB-KW"/>
</dbReference>
<proteinExistence type="predicted"/>
<keyword evidence="1" id="KW-0645">Protease</keyword>
<reference evidence="2" key="1">
    <citation type="journal article" date="2019" name="Int. J. Syst. Evol. Microbiol.">
        <title>The Global Catalogue of Microorganisms (GCM) 10K type strain sequencing project: providing services to taxonomists for standard genome sequencing and annotation.</title>
        <authorList>
            <consortium name="The Broad Institute Genomics Platform"/>
            <consortium name="The Broad Institute Genome Sequencing Center for Infectious Disease"/>
            <person name="Wu L."/>
            <person name="Ma J."/>
        </authorList>
    </citation>
    <scope>NUCLEOTIDE SEQUENCE [LARGE SCALE GENOMIC DNA]</scope>
    <source>
        <strain evidence="2">CGMCC 1.10832</strain>
    </source>
</reference>
<dbReference type="PIRSF" id="PIRSF010372">
    <property type="entry name" value="PaiB"/>
    <property type="match status" value="1"/>
</dbReference>
<dbReference type="Pfam" id="PF04299">
    <property type="entry name" value="FMN_bind_2"/>
    <property type="match status" value="1"/>
</dbReference>
<gene>
    <name evidence="1" type="primary">paiB</name>
    <name evidence="1" type="ORF">GCM10011506_06390</name>
</gene>
<dbReference type="PANTHER" id="PTHR35802">
    <property type="entry name" value="PROTEASE SYNTHASE AND SPORULATION PROTEIN PAI 2"/>
    <property type="match status" value="1"/>
</dbReference>